<protein>
    <recommendedName>
        <fullName evidence="4">SUEL-type lectin domain-containing protein</fullName>
    </recommendedName>
</protein>
<feature type="region of interest" description="Disordered" evidence="1">
    <location>
        <begin position="1"/>
        <end position="37"/>
    </location>
</feature>
<dbReference type="EMBL" id="JASPKY010000227">
    <property type="protein sequence ID" value="KAK9718527.1"/>
    <property type="molecule type" value="Genomic_DNA"/>
</dbReference>
<proteinExistence type="predicted"/>
<feature type="compositionally biased region" description="Basic residues" evidence="1">
    <location>
        <begin position="1"/>
        <end position="10"/>
    </location>
</feature>
<dbReference type="AlphaFoldDB" id="A0AAW1KGH2"/>
<sequence length="311" mass="35561">MKKIVEKKRKKEENKEKNRLKNQQETKKEKKRLKNQQGKISFTYITPHVLHPVKRDTDKVRQNYHVRVLKYFSGRYKSLPYIENTEEPTTTEASTTMEPFIRPTSTIPPDQLDMDIFGGYFTTVLGHSLAHHFNVTSKIHSIPPYAMVHHDFHKGVTPPNGAFIGEANIVPCSNVVNFCPPNSKQICLKNETIYCAAPLSSTVSRPINGAYRTCLHTNVKVNCRTQGLTSCEKAISLHIPCYAIITMVEGDECSKKKILKERYCVLVVAYPVPKLTNEEFIKYLNGNEAGQRTSSFQFRNLVDVVFRRIVI</sequence>
<evidence type="ECO:0008006" key="4">
    <source>
        <dbReference type="Google" id="ProtNLM"/>
    </source>
</evidence>
<evidence type="ECO:0000313" key="2">
    <source>
        <dbReference type="EMBL" id="KAK9718527.1"/>
    </source>
</evidence>
<feature type="compositionally biased region" description="Basic and acidic residues" evidence="1">
    <location>
        <begin position="11"/>
        <end position="28"/>
    </location>
</feature>
<keyword evidence="3" id="KW-1185">Reference proteome</keyword>
<name>A0AAW1KGH2_POPJA</name>
<evidence type="ECO:0000256" key="1">
    <source>
        <dbReference type="SAM" id="MobiDB-lite"/>
    </source>
</evidence>
<dbReference type="Proteomes" id="UP001458880">
    <property type="component" value="Unassembled WGS sequence"/>
</dbReference>
<evidence type="ECO:0000313" key="3">
    <source>
        <dbReference type="Proteomes" id="UP001458880"/>
    </source>
</evidence>
<organism evidence="2 3">
    <name type="scientific">Popillia japonica</name>
    <name type="common">Japanese beetle</name>
    <dbReference type="NCBI Taxonomy" id="7064"/>
    <lineage>
        <taxon>Eukaryota</taxon>
        <taxon>Metazoa</taxon>
        <taxon>Ecdysozoa</taxon>
        <taxon>Arthropoda</taxon>
        <taxon>Hexapoda</taxon>
        <taxon>Insecta</taxon>
        <taxon>Pterygota</taxon>
        <taxon>Neoptera</taxon>
        <taxon>Endopterygota</taxon>
        <taxon>Coleoptera</taxon>
        <taxon>Polyphaga</taxon>
        <taxon>Scarabaeiformia</taxon>
        <taxon>Scarabaeidae</taxon>
        <taxon>Rutelinae</taxon>
        <taxon>Popillia</taxon>
    </lineage>
</organism>
<reference evidence="2 3" key="1">
    <citation type="journal article" date="2024" name="BMC Genomics">
        <title>De novo assembly and annotation of Popillia japonica's genome with initial clues to its potential as an invasive pest.</title>
        <authorList>
            <person name="Cucini C."/>
            <person name="Boschi S."/>
            <person name="Funari R."/>
            <person name="Cardaioli E."/>
            <person name="Iannotti N."/>
            <person name="Marturano G."/>
            <person name="Paoli F."/>
            <person name="Bruttini M."/>
            <person name="Carapelli A."/>
            <person name="Frati F."/>
            <person name="Nardi F."/>
        </authorList>
    </citation>
    <scope>NUCLEOTIDE SEQUENCE [LARGE SCALE GENOMIC DNA]</scope>
    <source>
        <strain evidence="2">DMR45628</strain>
    </source>
</reference>
<gene>
    <name evidence="2" type="ORF">QE152_g23142</name>
</gene>
<comment type="caution">
    <text evidence="2">The sequence shown here is derived from an EMBL/GenBank/DDBJ whole genome shotgun (WGS) entry which is preliminary data.</text>
</comment>
<accession>A0AAW1KGH2</accession>